<dbReference type="Gene3D" id="1.10.3290.10">
    <property type="entry name" value="Fido-like domain"/>
    <property type="match status" value="1"/>
</dbReference>
<feature type="active site" evidence="1">
    <location>
        <position position="203"/>
    </location>
</feature>
<keyword evidence="2" id="KW-0547">Nucleotide-binding</keyword>
<dbReference type="AlphaFoldDB" id="A0A7K1SSJ3"/>
<dbReference type="InterPro" id="IPR036597">
    <property type="entry name" value="Fido-like_dom_sf"/>
</dbReference>
<dbReference type="Pfam" id="PF02661">
    <property type="entry name" value="Fic"/>
    <property type="match status" value="1"/>
</dbReference>
<feature type="site" description="Important for autoinhibition of adenylyltransferase activity" evidence="3">
    <location>
        <position position="55"/>
    </location>
</feature>
<keyword evidence="6" id="KW-1185">Reference proteome</keyword>
<dbReference type="EMBL" id="WPIK01000001">
    <property type="protein sequence ID" value="MVN20286.1"/>
    <property type="molecule type" value="Genomic_DNA"/>
</dbReference>
<reference evidence="5 6" key="1">
    <citation type="submission" date="2019-12" db="EMBL/GenBank/DDBJ databases">
        <title>Mucilaginibacter sp. HMF7410 genome sequencing and assembly.</title>
        <authorList>
            <person name="Kang H."/>
            <person name="Cha I."/>
            <person name="Kim H."/>
            <person name="Joh K."/>
        </authorList>
    </citation>
    <scope>NUCLEOTIDE SEQUENCE [LARGE SCALE GENOMIC DNA]</scope>
    <source>
        <strain evidence="5 6">HMF7410</strain>
    </source>
</reference>
<feature type="binding site" evidence="2">
    <location>
        <begin position="150"/>
        <end position="158"/>
    </location>
    <ligand>
        <name>ATP</name>
        <dbReference type="ChEBI" id="CHEBI:30616"/>
    </ligand>
</feature>
<proteinExistence type="predicted"/>
<dbReference type="Proteomes" id="UP000462014">
    <property type="component" value="Unassembled WGS sequence"/>
</dbReference>
<dbReference type="PROSITE" id="PS51459">
    <property type="entry name" value="FIDO"/>
    <property type="match status" value="1"/>
</dbReference>
<sequence>MDLRLEVEFSKTELTERIDSLKNQIDQSRPLPQEIEDKVMQKLRLEWNYHSNAIEGNRLNYGETVAFLMTGITAKGKSLKDHLDIRGHNEAILFLLSIVKDERDFTESDIRALHERILVEPYDSPAQTAEGISTKKRITLGKYKTQPNHVKTVTGETHYYASPEETPAKMQELMDWYKEASQNKEIHPLILAALFHYKFVAIHPFDDGNGRLSRILMNLILMRNGFPPVVIKMEDRQNYYANLSQADTGNFWPFIEYIGDYLTNSLNLYLKAIEGRDIDEPEDIDKEIALFKLELNNKIEFST</sequence>
<dbReference type="RefSeq" id="WP_157563595.1">
    <property type="nucleotide sequence ID" value="NZ_WPIK01000001.1"/>
</dbReference>
<dbReference type="PANTHER" id="PTHR13504:SF38">
    <property type="entry name" value="FIDO DOMAIN-CONTAINING PROTEIN"/>
    <property type="match status" value="1"/>
</dbReference>
<dbReference type="GO" id="GO:0005524">
    <property type="term" value="F:ATP binding"/>
    <property type="evidence" value="ECO:0007669"/>
    <property type="project" value="UniProtKB-KW"/>
</dbReference>
<dbReference type="PANTHER" id="PTHR13504">
    <property type="entry name" value="FIDO DOMAIN-CONTAINING PROTEIN DDB_G0283145"/>
    <property type="match status" value="1"/>
</dbReference>
<accession>A0A7K1SSJ3</accession>
<feature type="binding site" evidence="2">
    <location>
        <begin position="207"/>
        <end position="214"/>
    </location>
    <ligand>
        <name>ATP</name>
        <dbReference type="ChEBI" id="CHEBI:30616"/>
    </ligand>
</feature>
<comment type="caution">
    <text evidence="5">The sequence shown here is derived from an EMBL/GenBank/DDBJ whole genome shotgun (WGS) entry which is preliminary data.</text>
</comment>
<feature type="binding site" evidence="2">
    <location>
        <begin position="239"/>
        <end position="240"/>
    </location>
    <ligand>
        <name>ATP</name>
        <dbReference type="ChEBI" id="CHEBI:30616"/>
    </ligand>
</feature>
<evidence type="ECO:0000313" key="6">
    <source>
        <dbReference type="Proteomes" id="UP000462014"/>
    </source>
</evidence>
<protein>
    <submittedName>
        <fullName evidence="5">Fic family protein</fullName>
    </submittedName>
</protein>
<keyword evidence="2" id="KW-0067">ATP-binding</keyword>
<evidence type="ECO:0000256" key="1">
    <source>
        <dbReference type="PIRSR" id="PIRSR640198-1"/>
    </source>
</evidence>
<dbReference type="InterPro" id="IPR040198">
    <property type="entry name" value="Fido_containing"/>
</dbReference>
<evidence type="ECO:0000259" key="4">
    <source>
        <dbReference type="PROSITE" id="PS51459"/>
    </source>
</evidence>
<dbReference type="InterPro" id="IPR003812">
    <property type="entry name" value="Fido"/>
</dbReference>
<evidence type="ECO:0000256" key="2">
    <source>
        <dbReference type="PIRSR" id="PIRSR640198-2"/>
    </source>
</evidence>
<organism evidence="5 6">
    <name type="scientific">Mucilaginibacter arboris</name>
    <dbReference type="NCBI Taxonomy" id="2682090"/>
    <lineage>
        <taxon>Bacteria</taxon>
        <taxon>Pseudomonadati</taxon>
        <taxon>Bacteroidota</taxon>
        <taxon>Sphingobacteriia</taxon>
        <taxon>Sphingobacteriales</taxon>
        <taxon>Sphingobacteriaceae</taxon>
        <taxon>Mucilaginibacter</taxon>
    </lineage>
</organism>
<evidence type="ECO:0000256" key="3">
    <source>
        <dbReference type="PIRSR" id="PIRSR640198-3"/>
    </source>
</evidence>
<name>A0A7K1SSJ3_9SPHI</name>
<feature type="domain" description="Fido" evidence="4">
    <location>
        <begin position="105"/>
        <end position="260"/>
    </location>
</feature>
<evidence type="ECO:0000313" key="5">
    <source>
        <dbReference type="EMBL" id="MVN20286.1"/>
    </source>
</evidence>
<dbReference type="SUPFAM" id="SSF140931">
    <property type="entry name" value="Fic-like"/>
    <property type="match status" value="1"/>
</dbReference>
<gene>
    <name evidence="5" type="ORF">GO621_01895</name>
</gene>